<dbReference type="Proteomes" id="UP000231912">
    <property type="component" value="Unassembled WGS sequence"/>
</dbReference>
<dbReference type="EMBL" id="NPDT01000001">
    <property type="protein sequence ID" value="PJZ66835.1"/>
    <property type="molecule type" value="Genomic_DNA"/>
</dbReference>
<dbReference type="PANTHER" id="PTHR43155:SF2">
    <property type="entry name" value="CYCLIC DI-GMP PHOSPHODIESTERASE PA4108"/>
    <property type="match status" value="1"/>
</dbReference>
<dbReference type="Gene3D" id="1.10.3210.10">
    <property type="entry name" value="Hypothetical protein af1432"/>
    <property type="match status" value="1"/>
</dbReference>
<protein>
    <submittedName>
        <fullName evidence="1">C-di-GMP phosphodiesterase</fullName>
    </submittedName>
</protein>
<reference evidence="1 2" key="1">
    <citation type="submission" date="2017-07" db="EMBL/GenBank/DDBJ databases">
        <title>Leptospira spp. isolated from tropical soils.</title>
        <authorList>
            <person name="Thibeaux R."/>
            <person name="Iraola G."/>
            <person name="Ferres I."/>
            <person name="Bierque E."/>
            <person name="Girault D."/>
            <person name="Soupe-Gilbert M.-E."/>
            <person name="Picardeau M."/>
            <person name="Goarant C."/>
        </authorList>
    </citation>
    <scope>NUCLEOTIDE SEQUENCE [LARGE SCALE GENOMIC DNA]</scope>
    <source>
        <strain evidence="1 2">FH2-C-A2</strain>
    </source>
</reference>
<proteinExistence type="predicted"/>
<dbReference type="RefSeq" id="WP_100757427.1">
    <property type="nucleotide sequence ID" value="NZ_NPDT01000001.1"/>
</dbReference>
<accession>A0A2M9ZEI3</accession>
<sequence length="497" mass="56870">MTNSQHGSGSLDSLKLERFEFNSDVIRQFKENQMIPVDFYNKNGQILIHRKDNASEADINKLQKFELQGIYYLHSERDKVTIRPEHPDAVNGKKVSYIKLVNPDLTIRLAKDASSLLKELRDYPLNGNHVKNVSKAIDLILEDFSTSQDVELGLVNVIDVMKTAGVETNSEILTKRTVISMAMKLRSLKAMSVKDSENSRAQQLNLMMASYMVDIGKARMKFPIHGDLSAEEFEYVKNHPIVSYLMIANLASIQPQVKTSVLNSHRPYRGEGLNNNYPATAFLIKKLTEYYEKYKEDPTRTVLVEDLQRQLHLLQSNTYGEDDPAIISISGEFASLSTNQEWRAAYKPISAMKLILNNSFFSYNERVVKEFFDFMALSLCENKSVLNPGDYVIVVSTDSQHKVHFETCTIKEINRNQTRPLLERIGTIRPIFSNKGKLKIAGYDHRSFQPDRRKAVFNLANTVDPRRVIYSIDPELDPRLFDLIDKNYRQTSPKSVA</sequence>
<name>A0A2M9ZEI3_9LEPT</name>
<evidence type="ECO:0000313" key="2">
    <source>
        <dbReference type="Proteomes" id="UP000231912"/>
    </source>
</evidence>
<comment type="caution">
    <text evidence="1">The sequence shown here is derived from an EMBL/GenBank/DDBJ whole genome shotgun (WGS) entry which is preliminary data.</text>
</comment>
<organism evidence="1 2">
    <name type="scientific">Leptospira wolffii</name>
    <dbReference type="NCBI Taxonomy" id="409998"/>
    <lineage>
        <taxon>Bacteria</taxon>
        <taxon>Pseudomonadati</taxon>
        <taxon>Spirochaetota</taxon>
        <taxon>Spirochaetia</taxon>
        <taxon>Leptospirales</taxon>
        <taxon>Leptospiraceae</taxon>
        <taxon>Leptospira</taxon>
    </lineage>
</organism>
<gene>
    <name evidence="1" type="ORF">CH371_01670</name>
</gene>
<dbReference type="AlphaFoldDB" id="A0A2M9ZEI3"/>
<evidence type="ECO:0000313" key="1">
    <source>
        <dbReference type="EMBL" id="PJZ66835.1"/>
    </source>
</evidence>
<dbReference type="PANTHER" id="PTHR43155">
    <property type="entry name" value="CYCLIC DI-GMP PHOSPHODIESTERASE PA4108-RELATED"/>
    <property type="match status" value="1"/>
</dbReference>